<name>A0A853IUN2_9BURK</name>
<reference evidence="5 6" key="1">
    <citation type="submission" date="2020-07" db="EMBL/GenBank/DDBJ databases">
        <authorList>
            <person name="Maaloum M."/>
        </authorList>
    </citation>
    <scope>NUCLEOTIDE SEQUENCE [LARGE SCALE GENOMIC DNA]</scope>
    <source>
        <strain evidence="5 6">GCS-AN-3</strain>
    </source>
</reference>
<feature type="domain" description="GGDEF" evidence="4">
    <location>
        <begin position="210"/>
        <end position="341"/>
    </location>
</feature>
<dbReference type="GO" id="GO:0043709">
    <property type="term" value="P:cell adhesion involved in single-species biofilm formation"/>
    <property type="evidence" value="ECO:0007669"/>
    <property type="project" value="TreeGrafter"/>
</dbReference>
<accession>A0A853IUN2</accession>
<gene>
    <name evidence="5" type="ORF">H0I39_06990</name>
</gene>
<dbReference type="CDD" id="cd01949">
    <property type="entry name" value="GGDEF"/>
    <property type="match status" value="1"/>
</dbReference>
<dbReference type="SUPFAM" id="SSF55073">
    <property type="entry name" value="Nucleotide cyclase"/>
    <property type="match status" value="1"/>
</dbReference>
<dbReference type="GO" id="GO:1902201">
    <property type="term" value="P:negative regulation of bacterial-type flagellum-dependent cell motility"/>
    <property type="evidence" value="ECO:0007669"/>
    <property type="project" value="TreeGrafter"/>
</dbReference>
<dbReference type="SMART" id="SM00267">
    <property type="entry name" value="GGDEF"/>
    <property type="match status" value="1"/>
</dbReference>
<dbReference type="RefSeq" id="WP_180550031.1">
    <property type="nucleotide sequence ID" value="NZ_JACCKX010000001.1"/>
</dbReference>
<dbReference type="GO" id="GO:0052621">
    <property type="term" value="F:diguanylate cyclase activity"/>
    <property type="evidence" value="ECO:0007669"/>
    <property type="project" value="UniProtKB-EC"/>
</dbReference>
<organism evidence="5 6">
    <name type="scientific">Ottowia beijingensis</name>
    <dbReference type="NCBI Taxonomy" id="1207057"/>
    <lineage>
        <taxon>Bacteria</taxon>
        <taxon>Pseudomonadati</taxon>
        <taxon>Pseudomonadota</taxon>
        <taxon>Betaproteobacteria</taxon>
        <taxon>Burkholderiales</taxon>
        <taxon>Comamonadaceae</taxon>
        <taxon>Ottowia</taxon>
    </lineage>
</organism>
<dbReference type="EMBL" id="JACCKX010000001">
    <property type="protein sequence ID" value="NZA01571.1"/>
    <property type="molecule type" value="Genomic_DNA"/>
</dbReference>
<protein>
    <recommendedName>
        <fullName evidence="1">diguanylate cyclase</fullName>
        <ecNumber evidence="1">2.7.7.65</ecNumber>
    </recommendedName>
</protein>
<dbReference type="Pfam" id="PF05230">
    <property type="entry name" value="MASE2"/>
    <property type="match status" value="1"/>
</dbReference>
<dbReference type="PROSITE" id="PS50887">
    <property type="entry name" value="GGDEF"/>
    <property type="match status" value="1"/>
</dbReference>
<keyword evidence="3" id="KW-0472">Membrane</keyword>
<feature type="transmembrane region" description="Helical" evidence="3">
    <location>
        <begin position="13"/>
        <end position="32"/>
    </location>
</feature>
<evidence type="ECO:0000259" key="4">
    <source>
        <dbReference type="PROSITE" id="PS50887"/>
    </source>
</evidence>
<feature type="transmembrane region" description="Helical" evidence="3">
    <location>
        <begin position="141"/>
        <end position="159"/>
    </location>
</feature>
<proteinExistence type="predicted"/>
<dbReference type="NCBIfam" id="TIGR00254">
    <property type="entry name" value="GGDEF"/>
    <property type="match status" value="1"/>
</dbReference>
<keyword evidence="3" id="KW-1133">Transmembrane helix</keyword>
<keyword evidence="6" id="KW-1185">Reference proteome</keyword>
<dbReference type="InterPro" id="IPR043128">
    <property type="entry name" value="Rev_trsase/Diguanyl_cyclase"/>
</dbReference>
<comment type="caution">
    <text evidence="5">The sequence shown here is derived from an EMBL/GenBank/DDBJ whole genome shotgun (WGS) entry which is preliminary data.</text>
</comment>
<dbReference type="AlphaFoldDB" id="A0A853IUN2"/>
<dbReference type="PANTHER" id="PTHR45138:SF9">
    <property type="entry name" value="DIGUANYLATE CYCLASE DGCM-RELATED"/>
    <property type="match status" value="1"/>
</dbReference>
<dbReference type="Pfam" id="PF00990">
    <property type="entry name" value="GGDEF"/>
    <property type="match status" value="1"/>
</dbReference>
<feature type="transmembrane region" description="Helical" evidence="3">
    <location>
        <begin position="78"/>
        <end position="99"/>
    </location>
</feature>
<evidence type="ECO:0000256" key="1">
    <source>
        <dbReference type="ARBA" id="ARBA00012528"/>
    </source>
</evidence>
<dbReference type="Proteomes" id="UP000589716">
    <property type="component" value="Unassembled WGS sequence"/>
</dbReference>
<evidence type="ECO:0000256" key="3">
    <source>
        <dbReference type="SAM" id="Phobius"/>
    </source>
</evidence>
<comment type="catalytic activity">
    <reaction evidence="2">
        <text>2 GTP = 3',3'-c-di-GMP + 2 diphosphate</text>
        <dbReference type="Rhea" id="RHEA:24898"/>
        <dbReference type="ChEBI" id="CHEBI:33019"/>
        <dbReference type="ChEBI" id="CHEBI:37565"/>
        <dbReference type="ChEBI" id="CHEBI:58805"/>
        <dbReference type="EC" id="2.7.7.65"/>
    </reaction>
</comment>
<dbReference type="Gene3D" id="3.30.70.270">
    <property type="match status" value="1"/>
</dbReference>
<feature type="transmembrane region" description="Helical" evidence="3">
    <location>
        <begin position="39"/>
        <end position="58"/>
    </location>
</feature>
<keyword evidence="3" id="KW-0812">Transmembrane</keyword>
<dbReference type="EC" id="2.7.7.65" evidence="1"/>
<dbReference type="GO" id="GO:0005886">
    <property type="term" value="C:plasma membrane"/>
    <property type="evidence" value="ECO:0007669"/>
    <property type="project" value="TreeGrafter"/>
</dbReference>
<sequence length="341" mass="37041">MSLRFSSSFFSPFVLHLSAYALAGLMGSVALYARQAPGWQWGLMLSFALWPVILRAMAPRLRDAARIERHAVQGDAALAGAMLPLMAFHLLPCAAVLTVTLMDKITPRRRALLAHALPFLAGGALLGYAVVQPRLQFDTPLLVELATVPFLALHFLAAIRANWRQREMVSEQSRRLEQAAQEDPTTGLLARDSLIARAATALAFSHSRDMPSSLALIDLDGFRRVNQVFGHQAADEYLRAVGLRLRQSVRQGTLVGRYGADQFAVLLPATPLADAEHAARRLLAAIGTLRLADWPGLQATCSVSLVATSPAYPGIREWLTAAERALQQAKAAGGNRIEAVR</sequence>
<dbReference type="InterPro" id="IPR000160">
    <property type="entry name" value="GGDEF_dom"/>
</dbReference>
<feature type="transmembrane region" description="Helical" evidence="3">
    <location>
        <begin position="111"/>
        <end position="129"/>
    </location>
</feature>
<evidence type="ECO:0000313" key="6">
    <source>
        <dbReference type="Proteomes" id="UP000589716"/>
    </source>
</evidence>
<evidence type="ECO:0000256" key="2">
    <source>
        <dbReference type="ARBA" id="ARBA00034247"/>
    </source>
</evidence>
<dbReference type="InterPro" id="IPR007894">
    <property type="entry name" value="MASE2"/>
</dbReference>
<dbReference type="PANTHER" id="PTHR45138">
    <property type="entry name" value="REGULATORY COMPONENTS OF SENSORY TRANSDUCTION SYSTEM"/>
    <property type="match status" value="1"/>
</dbReference>
<dbReference type="InterPro" id="IPR029787">
    <property type="entry name" value="Nucleotide_cyclase"/>
</dbReference>
<dbReference type="InterPro" id="IPR050469">
    <property type="entry name" value="Diguanylate_Cyclase"/>
</dbReference>
<evidence type="ECO:0000313" key="5">
    <source>
        <dbReference type="EMBL" id="NZA01571.1"/>
    </source>
</evidence>